<evidence type="ECO:0000256" key="1">
    <source>
        <dbReference type="SAM" id="Phobius"/>
    </source>
</evidence>
<sequence length="96" mass="10324">MDFIFISSNIPTTVLFCLCIYLLVSSGVATFKMPENVTIPAVIAFGDSILDQGNNNYIPTFIRANFPPYGVNFLGGKATGRFSNAKTPVDLIGTSP</sequence>
<proteinExistence type="predicted"/>
<comment type="caution">
    <text evidence="2">The sequence shown here is derived from an EMBL/GenBank/DDBJ whole genome shotgun (WGS) entry which is preliminary data.</text>
</comment>
<dbReference type="EMBL" id="MNCJ02000321">
    <property type="protein sequence ID" value="KAF5803915.1"/>
    <property type="molecule type" value="Genomic_DNA"/>
</dbReference>
<dbReference type="EC" id="3.1.1.3" evidence="2"/>
<dbReference type="InterPro" id="IPR036514">
    <property type="entry name" value="SGNH_hydro_sf"/>
</dbReference>
<dbReference type="Gramene" id="mRNA:HanXRQr2_Chr06g0277041">
    <property type="protein sequence ID" value="CDS:HanXRQr2_Chr06g0277041.1"/>
    <property type="gene ID" value="HanXRQr2_Chr06g0277041"/>
</dbReference>
<reference evidence="2" key="2">
    <citation type="submission" date="2020-06" db="EMBL/GenBank/DDBJ databases">
        <title>Helianthus annuus Genome sequencing and assembly Release 2.</title>
        <authorList>
            <person name="Gouzy J."/>
            <person name="Langlade N."/>
            <person name="Munos S."/>
        </authorList>
    </citation>
    <scope>NUCLEOTIDE SEQUENCE</scope>
    <source>
        <tissue evidence="2">Leaves</tissue>
    </source>
</reference>
<keyword evidence="2" id="KW-0378">Hydrolase</keyword>
<name>A0A9K3NLC3_HELAN</name>
<dbReference type="AlphaFoldDB" id="A0A9K3NLC3"/>
<dbReference type="Gene3D" id="3.40.50.1110">
    <property type="entry name" value="SGNH hydrolase"/>
    <property type="match status" value="1"/>
</dbReference>
<keyword evidence="1" id="KW-1133">Transmembrane helix</keyword>
<dbReference type="GO" id="GO:0004806">
    <property type="term" value="F:triacylglycerol lipase activity"/>
    <property type="evidence" value="ECO:0007669"/>
    <property type="project" value="UniProtKB-EC"/>
</dbReference>
<protein>
    <submittedName>
        <fullName evidence="2">Triacylglycerol lipase</fullName>
        <ecNumber evidence="2">3.1.1.3</ecNumber>
    </submittedName>
</protein>
<dbReference type="Proteomes" id="UP000215914">
    <property type="component" value="Unassembled WGS sequence"/>
</dbReference>
<reference evidence="2" key="1">
    <citation type="journal article" date="2017" name="Nature">
        <title>The sunflower genome provides insights into oil metabolism, flowering and Asterid evolution.</title>
        <authorList>
            <person name="Badouin H."/>
            <person name="Gouzy J."/>
            <person name="Grassa C.J."/>
            <person name="Murat F."/>
            <person name="Staton S.E."/>
            <person name="Cottret L."/>
            <person name="Lelandais-Briere C."/>
            <person name="Owens G.L."/>
            <person name="Carrere S."/>
            <person name="Mayjonade B."/>
            <person name="Legrand L."/>
            <person name="Gill N."/>
            <person name="Kane N.C."/>
            <person name="Bowers J.E."/>
            <person name="Hubner S."/>
            <person name="Bellec A."/>
            <person name="Berard A."/>
            <person name="Berges H."/>
            <person name="Blanchet N."/>
            <person name="Boniface M.C."/>
            <person name="Brunel D."/>
            <person name="Catrice O."/>
            <person name="Chaidir N."/>
            <person name="Claudel C."/>
            <person name="Donnadieu C."/>
            <person name="Faraut T."/>
            <person name="Fievet G."/>
            <person name="Helmstetter N."/>
            <person name="King M."/>
            <person name="Knapp S.J."/>
            <person name="Lai Z."/>
            <person name="Le Paslier M.C."/>
            <person name="Lippi Y."/>
            <person name="Lorenzon L."/>
            <person name="Mandel J.R."/>
            <person name="Marage G."/>
            <person name="Marchand G."/>
            <person name="Marquand E."/>
            <person name="Bret-Mestries E."/>
            <person name="Morien E."/>
            <person name="Nambeesan S."/>
            <person name="Nguyen T."/>
            <person name="Pegot-Espagnet P."/>
            <person name="Pouilly N."/>
            <person name="Raftis F."/>
            <person name="Sallet E."/>
            <person name="Schiex T."/>
            <person name="Thomas J."/>
            <person name="Vandecasteele C."/>
            <person name="Vares D."/>
            <person name="Vear F."/>
            <person name="Vautrin S."/>
            <person name="Crespi M."/>
            <person name="Mangin B."/>
            <person name="Burke J.M."/>
            <person name="Salse J."/>
            <person name="Munos S."/>
            <person name="Vincourt P."/>
            <person name="Rieseberg L.H."/>
            <person name="Langlade N.B."/>
        </authorList>
    </citation>
    <scope>NUCLEOTIDE SEQUENCE</scope>
    <source>
        <tissue evidence="2">Leaves</tissue>
    </source>
</reference>
<keyword evidence="3" id="KW-1185">Reference proteome</keyword>
<accession>A0A9K3NLC3</accession>
<dbReference type="PANTHER" id="PTHR45642">
    <property type="entry name" value="GDSL ESTERASE/LIPASE EXL3"/>
    <property type="match status" value="1"/>
</dbReference>
<dbReference type="InterPro" id="IPR050592">
    <property type="entry name" value="GDSL_lipolytic_enzyme"/>
</dbReference>
<feature type="transmembrane region" description="Helical" evidence="1">
    <location>
        <begin position="6"/>
        <end position="24"/>
    </location>
</feature>
<organism evidence="2 3">
    <name type="scientific">Helianthus annuus</name>
    <name type="common">Common sunflower</name>
    <dbReference type="NCBI Taxonomy" id="4232"/>
    <lineage>
        <taxon>Eukaryota</taxon>
        <taxon>Viridiplantae</taxon>
        <taxon>Streptophyta</taxon>
        <taxon>Embryophyta</taxon>
        <taxon>Tracheophyta</taxon>
        <taxon>Spermatophyta</taxon>
        <taxon>Magnoliopsida</taxon>
        <taxon>eudicotyledons</taxon>
        <taxon>Gunneridae</taxon>
        <taxon>Pentapetalae</taxon>
        <taxon>asterids</taxon>
        <taxon>campanulids</taxon>
        <taxon>Asterales</taxon>
        <taxon>Asteraceae</taxon>
        <taxon>Asteroideae</taxon>
        <taxon>Heliantheae alliance</taxon>
        <taxon>Heliantheae</taxon>
        <taxon>Helianthus</taxon>
    </lineage>
</organism>
<gene>
    <name evidence="2" type="ORF">HanXRQr2_Chr06g0277041</name>
</gene>
<evidence type="ECO:0000313" key="3">
    <source>
        <dbReference type="Proteomes" id="UP000215914"/>
    </source>
</evidence>
<keyword evidence="1" id="KW-0812">Transmembrane</keyword>
<evidence type="ECO:0000313" key="2">
    <source>
        <dbReference type="EMBL" id="KAF5803915.1"/>
    </source>
</evidence>
<keyword evidence="1" id="KW-0472">Membrane</keyword>
<dbReference type="PANTHER" id="PTHR45642:SF95">
    <property type="entry name" value="GDSL-LIKE LIPASE_ACYLHYDROLASE FAMILY PROTEIN, EXPRESSED"/>
    <property type="match status" value="1"/>
</dbReference>